<gene>
    <name evidence="1" type="primary">yyaC</name>
    <name evidence="2" type="ORF">CHCC16736_2103</name>
    <name evidence="1" type="ORF">I6G80_03300</name>
</gene>
<proteinExistence type="predicted"/>
<dbReference type="GO" id="GO:0008233">
    <property type="term" value="F:peptidase activity"/>
    <property type="evidence" value="ECO:0007669"/>
    <property type="project" value="UniProtKB-KW"/>
</dbReference>
<dbReference type="GeneID" id="92859063"/>
<keyword evidence="1" id="KW-0378">Hydrolase</keyword>
<dbReference type="OMA" id="GGFMEYM"/>
<dbReference type="RefSeq" id="WP_003178032.1">
    <property type="nucleotide sequence ID" value="NZ_BEXU01000002.1"/>
</dbReference>
<dbReference type="AlphaFoldDB" id="A0A1Y0YU70"/>
<accession>A0A1Y0YU70</accession>
<evidence type="ECO:0000313" key="1">
    <source>
        <dbReference type="EMBL" id="QPR73329.1"/>
    </source>
</evidence>
<keyword evidence="1" id="KW-0645">Protease</keyword>
<evidence type="ECO:0000313" key="2">
    <source>
        <dbReference type="EMBL" id="TWL32520.1"/>
    </source>
</evidence>
<dbReference type="Pfam" id="PF06866">
    <property type="entry name" value="DUF1256"/>
    <property type="match status" value="1"/>
</dbReference>
<dbReference type="NCBIfam" id="TIGR02841">
    <property type="entry name" value="spore_YyaC"/>
    <property type="match status" value="1"/>
</dbReference>
<dbReference type="InterPro" id="IPR023430">
    <property type="entry name" value="Pept_HybD-like_dom_sf"/>
</dbReference>
<sequence>MNRKGGIFSQEPMNEYISHTDPLAVKQIEKVLSVYLKEAGDRPIVIVCIGTDRSTGDSLGPLVGMKLSAKQLTRFHVYGTLADPVHAVNLNEKLDHIHQQHQNPFMIAIDACLGRTKSVGSFQIGKGPLKPGAGVQKSLPEVGHVHINGIVNVSGFMEYFVLQNTRLNLVMSMANVLADGLSHLEKTGSQRRHVSPIERMTGRMS</sequence>
<dbReference type="EMBL" id="CP065647">
    <property type="protein sequence ID" value="QPR73329.1"/>
    <property type="molecule type" value="Genomic_DNA"/>
</dbReference>
<protein>
    <submittedName>
        <fullName evidence="1">Spore protease YyaC</fullName>
    </submittedName>
</protein>
<name>A0A1Y0YU70_BACLI</name>
<organism evidence="2 3">
    <name type="scientific">Bacillus licheniformis</name>
    <dbReference type="NCBI Taxonomy" id="1402"/>
    <lineage>
        <taxon>Bacteria</taxon>
        <taxon>Bacillati</taxon>
        <taxon>Bacillota</taxon>
        <taxon>Bacilli</taxon>
        <taxon>Bacillales</taxon>
        <taxon>Bacillaceae</taxon>
        <taxon>Bacillus</taxon>
    </lineage>
</organism>
<dbReference type="EMBL" id="NILC01000007">
    <property type="protein sequence ID" value="TWL32520.1"/>
    <property type="molecule type" value="Genomic_DNA"/>
</dbReference>
<reference evidence="1 4" key="2">
    <citation type="submission" date="2020-12" db="EMBL/GenBank/DDBJ databases">
        <title>FDA dAtabase for Regulatory Grade micrObial Sequences (FDA-ARGOS): Supporting development and validation of Infectious Disease Dx tests.</title>
        <authorList>
            <person name="Nelson B."/>
            <person name="Plummer A."/>
            <person name="Tallon L."/>
            <person name="Sadzewicz L."/>
            <person name="Zhao X."/>
            <person name="Boylan J."/>
            <person name="Ott S."/>
            <person name="Bowen H."/>
            <person name="Vavikolanu K."/>
            <person name="Mehta A."/>
            <person name="Aluvathingal J."/>
            <person name="Nadendla S."/>
            <person name="Myers T."/>
            <person name="Yan Y."/>
            <person name="Sichtig H."/>
        </authorList>
    </citation>
    <scope>NUCLEOTIDE SEQUENCE [LARGE SCALE GENOMIC DNA]</scope>
    <source>
        <strain evidence="1 4">FDAARGOS_923</strain>
    </source>
</reference>
<evidence type="ECO:0000313" key="3">
    <source>
        <dbReference type="Proteomes" id="UP000435910"/>
    </source>
</evidence>
<evidence type="ECO:0000313" key="4">
    <source>
        <dbReference type="Proteomes" id="UP000595038"/>
    </source>
</evidence>
<dbReference type="Proteomes" id="UP000435910">
    <property type="component" value="Unassembled WGS sequence"/>
</dbReference>
<reference evidence="2 3" key="1">
    <citation type="submission" date="2019-06" db="EMBL/GenBank/DDBJ databases">
        <title>Genome sequence analysis of &gt;100 Bacillus licheniformis strains suggests intrinsic resistance to this species.</title>
        <authorList>
            <person name="Wels M."/>
            <person name="Siezen R.J."/>
            <person name="Johansen E."/>
            <person name="Stuer-Lauridsen B."/>
            <person name="Bjerre K."/>
            <person name="Nielsen B.K.K."/>
        </authorList>
    </citation>
    <scope>NUCLEOTIDE SEQUENCE [LARGE SCALE GENOMIC DNA]</scope>
    <source>
        <strain evidence="2 3">BAC-16736</strain>
    </source>
</reference>
<dbReference type="Proteomes" id="UP000595038">
    <property type="component" value="Chromosome"/>
</dbReference>
<dbReference type="InterPro" id="IPR009665">
    <property type="entry name" value="YyaC"/>
</dbReference>
<dbReference type="GO" id="GO:0006508">
    <property type="term" value="P:proteolysis"/>
    <property type="evidence" value="ECO:0007669"/>
    <property type="project" value="UniProtKB-KW"/>
</dbReference>
<dbReference type="SUPFAM" id="SSF53163">
    <property type="entry name" value="HybD-like"/>
    <property type="match status" value="1"/>
</dbReference>